<keyword evidence="1" id="KW-0812">Transmembrane</keyword>
<organism evidence="2">
    <name type="scientific">marine sediment metagenome</name>
    <dbReference type="NCBI Taxonomy" id="412755"/>
    <lineage>
        <taxon>unclassified sequences</taxon>
        <taxon>metagenomes</taxon>
        <taxon>ecological metagenomes</taxon>
    </lineage>
</organism>
<feature type="non-terminal residue" evidence="2">
    <location>
        <position position="1"/>
    </location>
</feature>
<keyword evidence="1" id="KW-0472">Membrane</keyword>
<dbReference type="GO" id="GO:0140359">
    <property type="term" value="F:ABC-type transporter activity"/>
    <property type="evidence" value="ECO:0007669"/>
    <property type="project" value="InterPro"/>
</dbReference>
<comment type="caution">
    <text evidence="2">The sequence shown here is derived from an EMBL/GenBank/DDBJ whole genome shotgun (WGS) entry which is preliminary data.</text>
</comment>
<gene>
    <name evidence="2" type="ORF">S06H3_47097</name>
</gene>
<feature type="transmembrane region" description="Helical" evidence="1">
    <location>
        <begin position="36"/>
        <end position="63"/>
    </location>
</feature>
<accession>X1Q3C6</accession>
<evidence type="ECO:0008006" key="3">
    <source>
        <dbReference type="Google" id="ProtNLM"/>
    </source>
</evidence>
<feature type="transmembrane region" description="Helical" evidence="1">
    <location>
        <begin position="110"/>
        <end position="128"/>
    </location>
</feature>
<dbReference type="Pfam" id="PF12679">
    <property type="entry name" value="ABC2_membrane_2"/>
    <property type="match status" value="1"/>
</dbReference>
<dbReference type="EMBL" id="BARV01029552">
    <property type="protein sequence ID" value="GAI45575.1"/>
    <property type="molecule type" value="Genomic_DNA"/>
</dbReference>
<proteinExistence type="predicted"/>
<sequence length="235" mass="25141">GIVLGLDAINSEKSSGTMSRLLSQPIYRDAVINGKFLAGVVTIAIMLTTTVLLVSAIGLVVLGVAPSSEEVARLLLFWGISILYGAFWLGLAMLFSVYFQRVATSAISSLGIWIFFSFFMSMAARLAANMLAPISQTPTAPELLRNYGIQITASRISPIMLFGEASIVLLAPGARTTGEMLQLLHASGALWMPGPLSLGQTLLTIWPHLATIGGITAGLFAISYVKFMREEIRST</sequence>
<dbReference type="AlphaFoldDB" id="X1Q3C6"/>
<reference evidence="2" key="1">
    <citation type="journal article" date="2014" name="Front. Microbiol.">
        <title>High frequency of phylogenetically diverse reductive dehalogenase-homologous genes in deep subseafloor sedimentary metagenomes.</title>
        <authorList>
            <person name="Kawai M."/>
            <person name="Futagami T."/>
            <person name="Toyoda A."/>
            <person name="Takaki Y."/>
            <person name="Nishi S."/>
            <person name="Hori S."/>
            <person name="Arai W."/>
            <person name="Tsubouchi T."/>
            <person name="Morono Y."/>
            <person name="Uchiyama I."/>
            <person name="Ito T."/>
            <person name="Fujiyama A."/>
            <person name="Inagaki F."/>
            <person name="Takami H."/>
        </authorList>
    </citation>
    <scope>NUCLEOTIDE SEQUENCE</scope>
    <source>
        <strain evidence="2">Expedition CK06-06</strain>
    </source>
</reference>
<dbReference type="GO" id="GO:0005886">
    <property type="term" value="C:plasma membrane"/>
    <property type="evidence" value="ECO:0007669"/>
    <property type="project" value="UniProtKB-SubCell"/>
</dbReference>
<protein>
    <recommendedName>
        <fullName evidence="3">ABC-2 type transporter domain-containing protein</fullName>
    </recommendedName>
</protein>
<evidence type="ECO:0000256" key="1">
    <source>
        <dbReference type="SAM" id="Phobius"/>
    </source>
</evidence>
<keyword evidence="1" id="KW-1133">Transmembrane helix</keyword>
<feature type="transmembrane region" description="Helical" evidence="1">
    <location>
        <begin position="205"/>
        <end position="225"/>
    </location>
</feature>
<feature type="transmembrane region" description="Helical" evidence="1">
    <location>
        <begin position="75"/>
        <end position="98"/>
    </location>
</feature>
<name>X1Q3C6_9ZZZZ</name>
<evidence type="ECO:0000313" key="2">
    <source>
        <dbReference type="EMBL" id="GAI45575.1"/>
    </source>
</evidence>
<dbReference type="PANTHER" id="PTHR43471">
    <property type="entry name" value="ABC TRANSPORTER PERMEASE"/>
    <property type="match status" value="1"/>
</dbReference>
<dbReference type="PANTHER" id="PTHR43471:SF14">
    <property type="entry name" value="ABC-2 TYPE TRANSPORT SYSTEM PERMEASE PROTEIN"/>
    <property type="match status" value="1"/>
</dbReference>